<organism evidence="2 3">
    <name type="scientific">Nasonia vitripennis</name>
    <name type="common">Parasitic wasp</name>
    <dbReference type="NCBI Taxonomy" id="7425"/>
    <lineage>
        <taxon>Eukaryota</taxon>
        <taxon>Metazoa</taxon>
        <taxon>Ecdysozoa</taxon>
        <taxon>Arthropoda</taxon>
        <taxon>Hexapoda</taxon>
        <taxon>Insecta</taxon>
        <taxon>Pterygota</taxon>
        <taxon>Neoptera</taxon>
        <taxon>Endopterygota</taxon>
        <taxon>Hymenoptera</taxon>
        <taxon>Apocrita</taxon>
        <taxon>Proctotrupomorpha</taxon>
        <taxon>Chalcidoidea</taxon>
        <taxon>Pteromalidae</taxon>
        <taxon>Pteromalinae</taxon>
        <taxon>Nasonia</taxon>
    </lineage>
</organism>
<dbReference type="GO" id="GO:0071897">
    <property type="term" value="P:DNA biosynthetic process"/>
    <property type="evidence" value="ECO:0007669"/>
    <property type="project" value="UniProtKB-ARBA"/>
</dbReference>
<keyword evidence="3" id="KW-1185">Reference proteome</keyword>
<evidence type="ECO:0000313" key="2">
    <source>
        <dbReference type="EnsemblMetazoa" id="XP_031785597"/>
    </source>
</evidence>
<dbReference type="KEGG" id="nvi:116417277"/>
<evidence type="ECO:0000259" key="1">
    <source>
        <dbReference type="PROSITE" id="PS50878"/>
    </source>
</evidence>
<dbReference type="Pfam" id="PF00078">
    <property type="entry name" value="RVT_1"/>
    <property type="match status" value="1"/>
</dbReference>
<dbReference type="InParanoid" id="A0A7M7QCW6"/>
<dbReference type="Proteomes" id="UP000002358">
    <property type="component" value="Chromosome 4"/>
</dbReference>
<dbReference type="PROSITE" id="PS50878">
    <property type="entry name" value="RT_POL"/>
    <property type="match status" value="1"/>
</dbReference>
<feature type="domain" description="Reverse transcriptase" evidence="1">
    <location>
        <begin position="471"/>
        <end position="754"/>
    </location>
</feature>
<dbReference type="InterPro" id="IPR000477">
    <property type="entry name" value="RT_dom"/>
</dbReference>
<protein>
    <recommendedName>
        <fullName evidence="1">Reverse transcriptase domain-containing protein</fullName>
    </recommendedName>
</protein>
<dbReference type="PANTHER" id="PTHR33332">
    <property type="entry name" value="REVERSE TRANSCRIPTASE DOMAIN-CONTAINING PROTEIN"/>
    <property type="match status" value="1"/>
</dbReference>
<dbReference type="InterPro" id="IPR043502">
    <property type="entry name" value="DNA/RNA_pol_sf"/>
</dbReference>
<name>A0A7M7QCW6_NASVI</name>
<accession>A0A7M7QCW6</accession>
<evidence type="ECO:0000313" key="3">
    <source>
        <dbReference type="Proteomes" id="UP000002358"/>
    </source>
</evidence>
<reference evidence="2" key="1">
    <citation type="submission" date="2021-01" db="UniProtKB">
        <authorList>
            <consortium name="EnsemblMetazoa"/>
        </authorList>
    </citation>
    <scope>IDENTIFICATION</scope>
</reference>
<dbReference type="GeneID" id="116417277"/>
<dbReference type="EnsemblMetazoa" id="XM_031929737">
    <property type="protein sequence ID" value="XP_031785597"/>
    <property type="gene ID" value="LOC116417277"/>
</dbReference>
<dbReference type="RefSeq" id="XP_031785597.1">
    <property type="nucleotide sequence ID" value="XM_031929737.1"/>
</dbReference>
<dbReference type="SUPFAM" id="SSF56672">
    <property type="entry name" value="DNA/RNA polymerases"/>
    <property type="match status" value="1"/>
</dbReference>
<dbReference type="CDD" id="cd01650">
    <property type="entry name" value="RT_nLTR_like"/>
    <property type="match status" value="1"/>
</dbReference>
<proteinExistence type="predicted"/>
<sequence length="764" mass="86010">MVTLPRDWAMMSLDDKLASVFNLVGTVRSTTDILVTKVDALAVKVDDQGKRIELLEFENDSLRSEVASLKERYSRGTAKPELKVVGIPASCQLPPSQITEHLFVKLGLTPADLNDIFDLGNYNIGRDQGRPKILATNRFSHSYSSIVLAGDLNSNLLVDDYYSSNLKRLVFEQSMHIVPFGATHHCENSHSWLDTFIVDSLDRVITFEKSLAPFINGHDSLFIEYEFDTPKKRDLEIVSRDFRKFSPKQFASELLASLTIPEAAHADVNEALDLFQSTSVKLFDLYAPFTTRKVLKQPSPWITKNIKDKCKKRDHEFKRAVRSGDSRVFRHYRKLDSNVKSEIKEARDSYIIQNCSDVSKTWSILRKFGLVGNVLKSPLHFFSKDELIDYYSSVTTIHPPCSIDTLRVITDSVDLEVGKFELSLLQPLEVYQAMLKCLSKSKSRSCDGLSLTYFETVLADITPFLTDLFNRSITSGIYPELWKKSQIVPLSKVASPKSTTETRPVANLAHFAKVFDSLITQQTIAYLENESIISPRQSGFRADHSTETALLRIVEDIRRGADRGLMTLLLLFDFRRAFDSINHVLLLQTMRDINLSANAITWFHSYITGHSQAVVDLDGTTSAFKMNTSGVPQGSSPGPIIFLIFINLITLVLRHCNSTCMLFADDLQIYIQCHPSDFESTVCKLNEDANAVVSWSRDKGLMLNIAKTKAILLGSVQHHMRLKKDLIPPIVVDGCVIPLSDTVKNLGVYFSTTLTWNAHISQLS</sequence>
<dbReference type="AlphaFoldDB" id="A0A7M7QCW6"/>